<proteinExistence type="predicted"/>
<accession>A0A3L6EWK6</accession>
<name>A0A3L6EWK6_MAIZE</name>
<organism evidence="2 3">
    <name type="scientific">Zea mays</name>
    <name type="common">Maize</name>
    <dbReference type="NCBI Taxonomy" id="4577"/>
    <lineage>
        <taxon>Eukaryota</taxon>
        <taxon>Viridiplantae</taxon>
        <taxon>Streptophyta</taxon>
        <taxon>Embryophyta</taxon>
        <taxon>Tracheophyta</taxon>
        <taxon>Spermatophyta</taxon>
        <taxon>Magnoliopsida</taxon>
        <taxon>Liliopsida</taxon>
        <taxon>Poales</taxon>
        <taxon>Poaceae</taxon>
        <taxon>PACMAD clade</taxon>
        <taxon>Panicoideae</taxon>
        <taxon>Andropogonodae</taxon>
        <taxon>Andropogoneae</taxon>
        <taxon>Tripsacinae</taxon>
        <taxon>Zea</taxon>
    </lineage>
</organism>
<comment type="caution">
    <text evidence="2">The sequence shown here is derived from an EMBL/GenBank/DDBJ whole genome shotgun (WGS) entry which is preliminary data.</text>
</comment>
<dbReference type="Proteomes" id="UP000251960">
    <property type="component" value="Chromosome 5"/>
</dbReference>
<dbReference type="EMBL" id="NCVQ01000006">
    <property type="protein sequence ID" value="PWZ24411.1"/>
    <property type="molecule type" value="Genomic_DNA"/>
</dbReference>
<sequence length="321" mass="36495">MADDRPLGWCQVCGRTIDRFVAQYMIKFDTSMGEKAIWDAANVKLFCDLCTKEVNAGHRPLGHLNKVGWKNVEVKFAEVTGKKLEHLQMKNKWDSLKRSYTIFMELKNSATRLGWNEMRQTVDCDDKWWEEHLARCNDPTTKRKCKHVQFRKCGPPNLDSLHIMFGGAHVSGATASTPGDLSSGSSDDVQELEKVPLDVKLSTLQKKKDKKRKASCIDEKKDKNTSPFLRLYKQTCSKIEGVDKITTSVEASSAPMHTSVPSIAEAMKMLKECGVEEKTALMHTSTLLIMKSKARELLNSFETLEGRLDWLKREHEMKQLP</sequence>
<evidence type="ECO:0000313" key="2">
    <source>
        <dbReference type="EMBL" id="PWZ24411.1"/>
    </source>
</evidence>
<dbReference type="PANTHER" id="PTHR47069">
    <property type="match status" value="1"/>
</dbReference>
<feature type="domain" description="Myb/SANT-like" evidence="1">
    <location>
        <begin position="38"/>
        <end position="132"/>
    </location>
</feature>
<reference evidence="2 3" key="1">
    <citation type="journal article" date="2018" name="Nat. Genet.">
        <title>Extensive intraspecific gene order and gene structural variations between Mo17 and other maize genomes.</title>
        <authorList>
            <person name="Sun S."/>
            <person name="Zhou Y."/>
            <person name="Chen J."/>
            <person name="Shi J."/>
            <person name="Zhao H."/>
            <person name="Zhao H."/>
            <person name="Song W."/>
            <person name="Zhang M."/>
            <person name="Cui Y."/>
            <person name="Dong X."/>
            <person name="Liu H."/>
            <person name="Ma X."/>
            <person name="Jiao Y."/>
            <person name="Wang B."/>
            <person name="Wei X."/>
            <person name="Stein J.C."/>
            <person name="Glaubitz J.C."/>
            <person name="Lu F."/>
            <person name="Yu G."/>
            <person name="Liang C."/>
            <person name="Fengler K."/>
            <person name="Li B."/>
            <person name="Rafalski A."/>
            <person name="Schnable P.S."/>
            <person name="Ware D.H."/>
            <person name="Buckler E.S."/>
            <person name="Lai J."/>
        </authorList>
    </citation>
    <scope>NUCLEOTIDE SEQUENCE [LARGE SCALE GENOMIC DNA]</scope>
    <source>
        <strain evidence="3">cv. Missouri 17</strain>
        <tissue evidence="2">Seedling</tissue>
    </source>
</reference>
<dbReference type="PANTHER" id="PTHR47069:SF1">
    <property type="entry name" value="OS03G0580500 PROTEIN"/>
    <property type="match status" value="1"/>
</dbReference>
<dbReference type="InterPro" id="IPR024752">
    <property type="entry name" value="Myb/SANT-like_dom"/>
</dbReference>
<dbReference type="ExpressionAtlas" id="A0A3L6EWK6">
    <property type="expression patterns" value="baseline"/>
</dbReference>
<gene>
    <name evidence="2" type="primary">LIMYB_1</name>
    <name evidence="2" type="ORF">Zm00014a_023237</name>
</gene>
<dbReference type="Pfam" id="PF12776">
    <property type="entry name" value="Myb_DNA-bind_3"/>
    <property type="match status" value="1"/>
</dbReference>
<protein>
    <submittedName>
        <fullName evidence="2">L10-interacting MYB domain-containing protein</fullName>
    </submittedName>
</protein>
<dbReference type="AlphaFoldDB" id="A0A3L6EWK6"/>
<evidence type="ECO:0000259" key="1">
    <source>
        <dbReference type="Pfam" id="PF12776"/>
    </source>
</evidence>
<evidence type="ECO:0000313" key="3">
    <source>
        <dbReference type="Proteomes" id="UP000251960"/>
    </source>
</evidence>